<organism evidence="2 3">
    <name type="scientific">Microbacterium gilvum</name>
    <dbReference type="NCBI Taxonomy" id="1336204"/>
    <lineage>
        <taxon>Bacteria</taxon>
        <taxon>Bacillati</taxon>
        <taxon>Actinomycetota</taxon>
        <taxon>Actinomycetes</taxon>
        <taxon>Micrococcales</taxon>
        <taxon>Microbacteriaceae</taxon>
        <taxon>Microbacterium</taxon>
    </lineage>
</organism>
<evidence type="ECO:0000313" key="2">
    <source>
        <dbReference type="EMBL" id="GAA4778718.1"/>
    </source>
</evidence>
<dbReference type="Gene3D" id="3.40.50.1110">
    <property type="entry name" value="SGNH hydrolase"/>
    <property type="match status" value="1"/>
</dbReference>
<dbReference type="Proteomes" id="UP001501645">
    <property type="component" value="Unassembled WGS sequence"/>
</dbReference>
<reference evidence="3" key="1">
    <citation type="journal article" date="2019" name="Int. J. Syst. Evol. Microbiol.">
        <title>The Global Catalogue of Microorganisms (GCM) 10K type strain sequencing project: providing services to taxonomists for standard genome sequencing and annotation.</title>
        <authorList>
            <consortium name="The Broad Institute Genomics Platform"/>
            <consortium name="The Broad Institute Genome Sequencing Center for Infectious Disease"/>
            <person name="Wu L."/>
            <person name="Ma J."/>
        </authorList>
    </citation>
    <scope>NUCLEOTIDE SEQUENCE [LARGE SCALE GENOMIC DNA]</scope>
    <source>
        <strain evidence="3">JCM 18537</strain>
    </source>
</reference>
<dbReference type="CDD" id="cd00229">
    <property type="entry name" value="SGNH_hydrolase"/>
    <property type="match status" value="1"/>
</dbReference>
<comment type="caution">
    <text evidence="2">The sequence shown here is derived from an EMBL/GenBank/DDBJ whole genome shotgun (WGS) entry which is preliminary data.</text>
</comment>
<dbReference type="SUPFAM" id="SSF52266">
    <property type="entry name" value="SGNH hydrolase"/>
    <property type="match status" value="1"/>
</dbReference>
<name>A0ABP9AFG5_9MICO</name>
<keyword evidence="3" id="KW-1185">Reference proteome</keyword>
<dbReference type="InterPro" id="IPR013830">
    <property type="entry name" value="SGNH_hydro"/>
</dbReference>
<feature type="domain" description="SGNH hydrolase-type esterase" evidence="1">
    <location>
        <begin position="70"/>
        <end position="241"/>
    </location>
</feature>
<sequence>MLILVRMSADRPIRRLAALVAAIGLALAAVAALALWRPWAAPSAPPAAAAEGTVVQPAPLAVPDDATVLVFGDSWTYGSAATAPEGGYAYRLGELEGWAETIVDGVRGSGYLKPGIDGPDFGDRIAALDPDLDPDLVIVQGSINDRRQDLSRYSDAVTAAWDDLAAVYPDAQIVVLGPAPQVLPVEEATAEIDRRLAQLAGARGWWYLSPVQGEWITAADYAWIIDTSEAGADHPSDDGHAYLAERVAAALDALAQPVVVEAADEQPEPALPDVYEAPSER</sequence>
<gene>
    <name evidence="2" type="ORF">GCM10023351_24580</name>
</gene>
<dbReference type="InterPro" id="IPR051532">
    <property type="entry name" value="Ester_Hydrolysis_Enzymes"/>
</dbReference>
<dbReference type="PANTHER" id="PTHR30383">
    <property type="entry name" value="THIOESTERASE 1/PROTEASE 1/LYSOPHOSPHOLIPASE L1"/>
    <property type="match status" value="1"/>
</dbReference>
<dbReference type="EMBL" id="BAABKO010000004">
    <property type="protein sequence ID" value="GAA4778718.1"/>
    <property type="molecule type" value="Genomic_DNA"/>
</dbReference>
<proteinExistence type="predicted"/>
<accession>A0ABP9AFG5</accession>
<dbReference type="InterPro" id="IPR036514">
    <property type="entry name" value="SGNH_hydro_sf"/>
</dbReference>
<protein>
    <recommendedName>
        <fullName evidence="1">SGNH hydrolase-type esterase domain-containing protein</fullName>
    </recommendedName>
</protein>
<evidence type="ECO:0000259" key="1">
    <source>
        <dbReference type="Pfam" id="PF13472"/>
    </source>
</evidence>
<dbReference type="Pfam" id="PF13472">
    <property type="entry name" value="Lipase_GDSL_2"/>
    <property type="match status" value="1"/>
</dbReference>
<evidence type="ECO:0000313" key="3">
    <source>
        <dbReference type="Proteomes" id="UP001501645"/>
    </source>
</evidence>